<dbReference type="PROSITE" id="PS50931">
    <property type="entry name" value="HTH_LYSR"/>
    <property type="match status" value="1"/>
</dbReference>
<dbReference type="InterPro" id="IPR036390">
    <property type="entry name" value="WH_DNA-bd_sf"/>
</dbReference>
<organism evidence="6 7">
    <name type="scientific">Pseudoxanthomonas putridarboris</name>
    <dbReference type="NCBI Taxonomy" id="752605"/>
    <lineage>
        <taxon>Bacteria</taxon>
        <taxon>Pseudomonadati</taxon>
        <taxon>Pseudomonadota</taxon>
        <taxon>Gammaproteobacteria</taxon>
        <taxon>Lysobacterales</taxon>
        <taxon>Lysobacteraceae</taxon>
        <taxon>Pseudoxanthomonas</taxon>
    </lineage>
</organism>
<evidence type="ECO:0000256" key="4">
    <source>
        <dbReference type="ARBA" id="ARBA00023163"/>
    </source>
</evidence>
<name>A0ABU9IZX7_9GAMM</name>
<dbReference type="PANTHER" id="PTHR30537">
    <property type="entry name" value="HTH-TYPE TRANSCRIPTIONAL REGULATOR"/>
    <property type="match status" value="1"/>
</dbReference>
<protein>
    <submittedName>
        <fullName evidence="6">LysR substrate-binding domain-containing protein</fullName>
    </submittedName>
</protein>
<dbReference type="InterPro" id="IPR005119">
    <property type="entry name" value="LysR_subst-bd"/>
</dbReference>
<evidence type="ECO:0000256" key="2">
    <source>
        <dbReference type="ARBA" id="ARBA00023015"/>
    </source>
</evidence>
<comment type="similarity">
    <text evidence="1">Belongs to the LysR transcriptional regulatory family.</text>
</comment>
<keyword evidence="4" id="KW-0804">Transcription</keyword>
<evidence type="ECO:0000256" key="1">
    <source>
        <dbReference type="ARBA" id="ARBA00009437"/>
    </source>
</evidence>
<keyword evidence="3" id="KW-0238">DNA-binding</keyword>
<dbReference type="InterPro" id="IPR000847">
    <property type="entry name" value="LysR_HTH_N"/>
</dbReference>
<reference evidence="6 7" key="1">
    <citation type="submission" date="2024-04" db="EMBL/GenBank/DDBJ databases">
        <title>Draft genome sequence of Pseudoxanthomonas putridarboris WD12.</title>
        <authorList>
            <person name="Oh J."/>
        </authorList>
    </citation>
    <scope>NUCLEOTIDE SEQUENCE [LARGE SCALE GENOMIC DNA]</scope>
    <source>
        <strain evidence="6 7">WD12</strain>
    </source>
</reference>
<dbReference type="PANTHER" id="PTHR30537:SF26">
    <property type="entry name" value="GLYCINE CLEAVAGE SYSTEM TRANSCRIPTIONAL ACTIVATOR"/>
    <property type="match status" value="1"/>
</dbReference>
<comment type="caution">
    <text evidence="6">The sequence shown here is derived from an EMBL/GenBank/DDBJ whole genome shotgun (WGS) entry which is preliminary data.</text>
</comment>
<proteinExistence type="inferred from homology"/>
<dbReference type="CDD" id="cd08432">
    <property type="entry name" value="PBP2_GcdR_TrpI_HvrB_AmpR_like"/>
    <property type="match status" value="1"/>
</dbReference>
<dbReference type="Gene3D" id="1.10.10.10">
    <property type="entry name" value="Winged helix-like DNA-binding domain superfamily/Winged helix DNA-binding domain"/>
    <property type="match status" value="1"/>
</dbReference>
<dbReference type="InterPro" id="IPR058163">
    <property type="entry name" value="LysR-type_TF_proteobact-type"/>
</dbReference>
<dbReference type="RefSeq" id="WP_341725713.1">
    <property type="nucleotide sequence ID" value="NZ_JBBWWT010000003.1"/>
</dbReference>
<dbReference type="SUPFAM" id="SSF46785">
    <property type="entry name" value="Winged helix' DNA-binding domain"/>
    <property type="match status" value="1"/>
</dbReference>
<dbReference type="Gene3D" id="3.40.190.10">
    <property type="entry name" value="Periplasmic binding protein-like II"/>
    <property type="match status" value="2"/>
</dbReference>
<sequence length="299" mass="31936">MSALRAFEAVARRSSFKAAAEELFVTPTAISHQIKQLESHLGLRVLDRTPRAVKLTAAGTALYQATAAGFAEIERAVALLRIDAGPTTITLSSFTAFLGHWLVPRLDALHRAMPMSNLRLHASDIPEDLRAGGIEVAIRYGRGPYPGTASARLCDDVLVPVCSPKLGLSRPEDLSGATLIHIDGRNRPAPAPDWFHWCAKAGIAGLDANAGPRFPDSMLAVQAAIAAQGVVIVSRVLVADAMAAGLLEAPFAQTLAGDAYFFCCAEELEMRADIVALRKWFQDAFSRERPEIPDAGAGT</sequence>
<evidence type="ECO:0000256" key="3">
    <source>
        <dbReference type="ARBA" id="ARBA00023125"/>
    </source>
</evidence>
<dbReference type="PRINTS" id="PR00039">
    <property type="entry name" value="HTHLYSR"/>
</dbReference>
<keyword evidence="2" id="KW-0805">Transcription regulation</keyword>
<dbReference type="Pfam" id="PF00126">
    <property type="entry name" value="HTH_1"/>
    <property type="match status" value="1"/>
</dbReference>
<evidence type="ECO:0000313" key="6">
    <source>
        <dbReference type="EMBL" id="MEL1264535.1"/>
    </source>
</evidence>
<feature type="domain" description="HTH lysR-type" evidence="5">
    <location>
        <begin position="1"/>
        <end position="56"/>
    </location>
</feature>
<dbReference type="EMBL" id="JBBWWT010000003">
    <property type="protein sequence ID" value="MEL1264535.1"/>
    <property type="molecule type" value="Genomic_DNA"/>
</dbReference>
<evidence type="ECO:0000259" key="5">
    <source>
        <dbReference type="PROSITE" id="PS50931"/>
    </source>
</evidence>
<gene>
    <name evidence="6" type="ORF">AAD027_09165</name>
</gene>
<dbReference type="SUPFAM" id="SSF53850">
    <property type="entry name" value="Periplasmic binding protein-like II"/>
    <property type="match status" value="1"/>
</dbReference>
<dbReference type="InterPro" id="IPR036388">
    <property type="entry name" value="WH-like_DNA-bd_sf"/>
</dbReference>
<accession>A0ABU9IZX7</accession>
<dbReference type="Pfam" id="PF03466">
    <property type="entry name" value="LysR_substrate"/>
    <property type="match status" value="1"/>
</dbReference>
<evidence type="ECO:0000313" key="7">
    <source>
        <dbReference type="Proteomes" id="UP001459204"/>
    </source>
</evidence>
<dbReference type="Proteomes" id="UP001459204">
    <property type="component" value="Unassembled WGS sequence"/>
</dbReference>
<keyword evidence="7" id="KW-1185">Reference proteome</keyword>